<dbReference type="OrthoDB" id="4941199at2759"/>
<comment type="caution">
    <text evidence="1">The sequence shown here is derived from an EMBL/GenBank/DDBJ whole genome shotgun (WGS) entry which is preliminary data.</text>
</comment>
<dbReference type="AlphaFoldDB" id="A0A2S4L022"/>
<reference evidence="1 2" key="1">
    <citation type="submission" date="2018-01" db="EMBL/GenBank/DDBJ databases">
        <title>Harnessing the power of phylogenomics to disentangle the directionality and signatures of interkingdom host jumping in the parasitic fungal genus Tolypocladium.</title>
        <authorList>
            <person name="Quandt C.A."/>
            <person name="Patterson W."/>
            <person name="Spatafora J.W."/>
        </authorList>
    </citation>
    <scope>NUCLEOTIDE SEQUENCE [LARGE SCALE GENOMIC DNA]</scope>
    <source>
        <strain evidence="1 2">NRBC 100945</strain>
    </source>
</reference>
<organism evidence="1 2">
    <name type="scientific">Tolypocladium paradoxum</name>
    <dbReference type="NCBI Taxonomy" id="94208"/>
    <lineage>
        <taxon>Eukaryota</taxon>
        <taxon>Fungi</taxon>
        <taxon>Dikarya</taxon>
        <taxon>Ascomycota</taxon>
        <taxon>Pezizomycotina</taxon>
        <taxon>Sordariomycetes</taxon>
        <taxon>Hypocreomycetidae</taxon>
        <taxon>Hypocreales</taxon>
        <taxon>Ophiocordycipitaceae</taxon>
        <taxon>Tolypocladium</taxon>
    </lineage>
</organism>
<gene>
    <name evidence="1" type="ORF">TPAR_03994</name>
</gene>
<evidence type="ECO:0000313" key="2">
    <source>
        <dbReference type="Proteomes" id="UP000237481"/>
    </source>
</evidence>
<dbReference type="Proteomes" id="UP000237481">
    <property type="component" value="Unassembled WGS sequence"/>
</dbReference>
<protein>
    <submittedName>
        <fullName evidence="1">Uncharacterized protein</fullName>
    </submittedName>
</protein>
<sequence length="130" mass="14527">MAVLAQRLAERYRGFRLVLPPSYVDAAIARWQGEQPRASRFWEKALDEVEKANSAWSVVRLWILLSVIQSTLVACAFSALPAPARVVLLVANALAHVWSTTVMCEMLHARYVDVKADEQELHDLLGGLRG</sequence>
<accession>A0A2S4L022</accession>
<name>A0A2S4L022_9HYPO</name>
<dbReference type="EMBL" id="PKSG01000404">
    <property type="protein sequence ID" value="POR35791.1"/>
    <property type="molecule type" value="Genomic_DNA"/>
</dbReference>
<proteinExistence type="predicted"/>
<keyword evidence="2" id="KW-1185">Reference proteome</keyword>
<evidence type="ECO:0000313" key="1">
    <source>
        <dbReference type="EMBL" id="POR35791.1"/>
    </source>
</evidence>